<feature type="region of interest" description="Disordered" evidence="1">
    <location>
        <begin position="53"/>
        <end position="167"/>
    </location>
</feature>
<evidence type="ECO:0000313" key="2">
    <source>
        <dbReference type="EMBL" id="PIL35963.1"/>
    </source>
</evidence>
<evidence type="ECO:0000256" key="1">
    <source>
        <dbReference type="SAM" id="MobiDB-lite"/>
    </source>
</evidence>
<protein>
    <submittedName>
        <fullName evidence="2">Uncharacterized protein</fullName>
    </submittedName>
</protein>
<feature type="region of interest" description="Disordered" evidence="1">
    <location>
        <begin position="1"/>
        <end position="29"/>
    </location>
</feature>
<feature type="compositionally biased region" description="Polar residues" evidence="1">
    <location>
        <begin position="131"/>
        <end position="144"/>
    </location>
</feature>
<feature type="compositionally biased region" description="Basic and acidic residues" evidence="1">
    <location>
        <begin position="476"/>
        <end position="494"/>
    </location>
</feature>
<dbReference type="AlphaFoldDB" id="A0A2G8SQG8"/>
<feature type="compositionally biased region" description="Low complexity" evidence="1">
    <location>
        <begin position="119"/>
        <end position="130"/>
    </location>
</feature>
<dbReference type="STRING" id="1077348.A0A2G8SQG8"/>
<feature type="region of interest" description="Disordered" evidence="1">
    <location>
        <begin position="476"/>
        <end position="498"/>
    </location>
</feature>
<feature type="compositionally biased region" description="Low complexity" evidence="1">
    <location>
        <begin position="53"/>
        <end position="65"/>
    </location>
</feature>
<organism evidence="2 3">
    <name type="scientific">Ganoderma sinense ZZ0214-1</name>
    <dbReference type="NCBI Taxonomy" id="1077348"/>
    <lineage>
        <taxon>Eukaryota</taxon>
        <taxon>Fungi</taxon>
        <taxon>Dikarya</taxon>
        <taxon>Basidiomycota</taxon>
        <taxon>Agaricomycotina</taxon>
        <taxon>Agaricomycetes</taxon>
        <taxon>Polyporales</taxon>
        <taxon>Polyporaceae</taxon>
        <taxon>Ganoderma</taxon>
    </lineage>
</organism>
<keyword evidence="3" id="KW-1185">Reference proteome</keyword>
<reference evidence="2 3" key="1">
    <citation type="journal article" date="2015" name="Sci. Rep.">
        <title>Chromosome-level genome map provides insights into diverse defense mechanisms in the medicinal fungus Ganoderma sinense.</title>
        <authorList>
            <person name="Zhu Y."/>
            <person name="Xu J."/>
            <person name="Sun C."/>
            <person name="Zhou S."/>
            <person name="Xu H."/>
            <person name="Nelson D.R."/>
            <person name="Qian J."/>
            <person name="Song J."/>
            <person name="Luo H."/>
            <person name="Xiang L."/>
            <person name="Li Y."/>
            <person name="Xu Z."/>
            <person name="Ji A."/>
            <person name="Wang L."/>
            <person name="Lu S."/>
            <person name="Hayward A."/>
            <person name="Sun W."/>
            <person name="Li X."/>
            <person name="Schwartz D.C."/>
            <person name="Wang Y."/>
            <person name="Chen S."/>
        </authorList>
    </citation>
    <scope>NUCLEOTIDE SEQUENCE [LARGE SCALE GENOMIC DNA]</scope>
    <source>
        <strain evidence="2 3">ZZ0214-1</strain>
    </source>
</reference>
<sequence>MSTHKQKIPAKTHKPSTGRLGPGPRHSLFFNAGAQEERPDVFLRSLFFRRTPHTSFSSHRSSTPRPHSRGGVEGTPRSGPIPLVSPTKPPRTVRHAPHRSASFPAESTDGEEEDKLFDASSLASSRRPLLTNRTPASTVRSNASKGRPGSHRLRTDPLPLSSLFTPLGGEDIAEADESMPAGTTSPDSLRAQKSIPDSERIHRPGCAISHLPRAVVVSGLEHTGTPSQRALMRALTERRIVFDGYDDDTDLSGKDLDAEDGTWNLPDGFLMVYVCKSDPHERPVILRGLIDKFSMSADIWLHSSVRQSYLAYRASHTPTPRGTPVVSSQALPHLAHSYFAAPIPVHPSPARRSVPLPAPTPQTPPVLPAAELSHLRSLARPFPLAAPIFYPSVNATEEFPWTSDHAPAPPAPCAALHPLLEQYLLDLFTATRHHPALDGTLLTARAHADAEALARAFRVLGGDTVGATLVEHEARIEREQERERERDGGGHDARSWGSESAAWRSAESVFANGNGNGNGNGYGYGYGNGEPGFGVAKGDEKGKNSGEFSGRGVRVHVEPEDGLQWSPTPYDALLGQAGEHVQEVSPAEAQEQMMRRAWPEIWDVSEEDVARIFPRVVSHRVRVRHGPDDEILGSIMFPAVPPAAGSAATEAGEGMRLGWERKSVKETLVRILADV</sequence>
<feature type="compositionally biased region" description="Basic residues" evidence="1">
    <location>
        <begin position="1"/>
        <end position="16"/>
    </location>
</feature>
<accession>A0A2G8SQG8</accession>
<dbReference type="Proteomes" id="UP000230002">
    <property type="component" value="Unassembled WGS sequence"/>
</dbReference>
<gene>
    <name evidence="2" type="ORF">GSI_01623</name>
</gene>
<dbReference type="OrthoDB" id="5582146at2759"/>
<name>A0A2G8SQG8_9APHY</name>
<evidence type="ECO:0000313" key="3">
    <source>
        <dbReference type="Proteomes" id="UP000230002"/>
    </source>
</evidence>
<proteinExistence type="predicted"/>
<comment type="caution">
    <text evidence="2">The sequence shown here is derived from an EMBL/GenBank/DDBJ whole genome shotgun (WGS) entry which is preliminary data.</text>
</comment>
<dbReference type="EMBL" id="AYKW01000002">
    <property type="protein sequence ID" value="PIL35963.1"/>
    <property type="molecule type" value="Genomic_DNA"/>
</dbReference>